<name>A0A1X3DIR3_9NEIS</name>
<dbReference type="EMBL" id="MTAB01000015">
    <property type="protein sequence ID" value="OSI20429.1"/>
    <property type="molecule type" value="Genomic_DNA"/>
</dbReference>
<accession>A0A1X3DIR3</accession>
<reference evidence="2" key="1">
    <citation type="submission" date="2017-01" db="EMBL/GenBank/DDBJ databases">
        <authorList>
            <person name="Mah S.A."/>
            <person name="Swanson W.J."/>
            <person name="Moy G.W."/>
            <person name="Vacquier V.D."/>
        </authorList>
    </citation>
    <scope>NUCLEOTIDE SEQUENCE [LARGE SCALE GENOMIC DNA]</scope>
    <source>
        <strain evidence="2">124861</strain>
    </source>
</reference>
<organism evidence="1 2">
    <name type="scientific">Neisseria dumasiana</name>
    <dbReference type="NCBI Taxonomy" id="1931275"/>
    <lineage>
        <taxon>Bacteria</taxon>
        <taxon>Pseudomonadati</taxon>
        <taxon>Pseudomonadota</taxon>
        <taxon>Betaproteobacteria</taxon>
        <taxon>Neisseriales</taxon>
        <taxon>Neisseriaceae</taxon>
        <taxon>Neisseria</taxon>
    </lineage>
</organism>
<gene>
    <name evidence="1" type="ORF">BV912_07615</name>
</gene>
<dbReference type="AlphaFoldDB" id="A0A1X3DIR3"/>
<evidence type="ECO:0000313" key="2">
    <source>
        <dbReference type="Proteomes" id="UP000193303"/>
    </source>
</evidence>
<protein>
    <submittedName>
        <fullName evidence="1">Uncharacterized protein</fullName>
    </submittedName>
</protein>
<sequence>MNKFKFNPGDRVNILNDYGATGIVTDVCQTSEGREIVTIWGSYPDDFGEIESCFNDYEVHEIELIPHPDTERLNWIIKNGARIEGDNGQIAFFASLDDDNIAHGLIGIRDEISEQMKPRCSTTGRLIEKCGCPDCGSSLVEYNP</sequence>
<dbReference type="Proteomes" id="UP000193303">
    <property type="component" value="Unassembled WGS sequence"/>
</dbReference>
<evidence type="ECO:0000313" key="1">
    <source>
        <dbReference type="EMBL" id="OSI20429.1"/>
    </source>
</evidence>
<comment type="caution">
    <text evidence="1">The sequence shown here is derived from an EMBL/GenBank/DDBJ whole genome shotgun (WGS) entry which is preliminary data.</text>
</comment>
<dbReference type="RefSeq" id="WP_085359618.1">
    <property type="nucleotide sequence ID" value="NZ_MTAB01000015.1"/>
</dbReference>
<dbReference type="OrthoDB" id="8613664at2"/>
<proteinExistence type="predicted"/>